<comment type="catalytic activity">
    <reaction evidence="10">
        <text>1D-myo-inositol hexakisphosphate + ATP = 1-diphospho-1D-myo-inositol 2,3,4,5,6-pentakisphosphate + ADP</text>
        <dbReference type="Rhea" id="RHEA:37459"/>
        <dbReference type="ChEBI" id="CHEBI:30616"/>
        <dbReference type="ChEBI" id="CHEBI:58130"/>
        <dbReference type="ChEBI" id="CHEBI:74946"/>
        <dbReference type="ChEBI" id="CHEBI:456216"/>
        <dbReference type="EC" id="2.7.4.24"/>
    </reaction>
    <physiologicalReaction direction="left-to-right" evidence="10">
        <dbReference type="Rhea" id="RHEA:37460"/>
    </physiologicalReaction>
</comment>
<feature type="compositionally biased region" description="Gly residues" evidence="13">
    <location>
        <begin position="1092"/>
        <end position="1102"/>
    </location>
</feature>
<dbReference type="PROSITE" id="PS00616">
    <property type="entry name" value="HIS_ACID_PHOSPHAT_1"/>
    <property type="match status" value="1"/>
</dbReference>
<evidence type="ECO:0000256" key="8">
    <source>
        <dbReference type="ARBA" id="ARBA00022840"/>
    </source>
</evidence>
<feature type="region of interest" description="Disordered" evidence="13">
    <location>
        <begin position="1047"/>
        <end position="1066"/>
    </location>
</feature>
<dbReference type="GO" id="GO:0006020">
    <property type="term" value="P:inositol metabolic process"/>
    <property type="evidence" value="ECO:0007669"/>
    <property type="project" value="TreeGrafter"/>
</dbReference>
<feature type="compositionally biased region" description="Polar residues" evidence="13">
    <location>
        <begin position="352"/>
        <end position="366"/>
    </location>
</feature>
<dbReference type="InterPro" id="IPR040557">
    <property type="entry name" value="VIP1_N"/>
</dbReference>
<feature type="region of interest" description="Disordered" evidence="13">
    <location>
        <begin position="1008"/>
        <end position="1030"/>
    </location>
</feature>
<comment type="similarity">
    <text evidence="2 12">Belongs to the histidine acid phosphatase family. VIP1 subfamily.</text>
</comment>
<dbReference type="Proteomes" id="UP000232323">
    <property type="component" value="Unassembled WGS sequence"/>
</dbReference>
<gene>
    <name evidence="15" type="ORF">CEUSTIGMA_g10405.t1</name>
</gene>
<comment type="function">
    <text evidence="12">Bifunctional inositol kinase that acts in concert with the IP6K kinases to synthesize the diphosphate group-containing inositol pyrophosphates diphosphoinositol pentakisphosphate, PP-InsP5, and bis-diphosphoinositol tetrakisphosphate, (PP)2-InsP4. PP-InsP5 and (PP)2-InsP4, also respectively called InsP7 and InsP8, may regulate a variety of cellular processes, including apoptosis, vesicle trafficking, cytoskeletal dynamics, and exocytosis. Phosphorylates inositol hexakisphosphate (InsP6).</text>
</comment>
<keyword evidence="16" id="KW-1185">Reference proteome</keyword>
<keyword evidence="6 11" id="KW-0547">Nucleotide-binding</keyword>
<evidence type="ECO:0000256" key="1">
    <source>
        <dbReference type="ARBA" id="ARBA00004514"/>
    </source>
</evidence>
<dbReference type="OrthoDB" id="18042at2759"/>
<evidence type="ECO:0000256" key="9">
    <source>
        <dbReference type="ARBA" id="ARBA00033696"/>
    </source>
</evidence>
<dbReference type="SUPFAM" id="SSF53254">
    <property type="entry name" value="Phosphoglycerate mutase-like"/>
    <property type="match status" value="1"/>
</dbReference>
<dbReference type="PROSITE" id="PS50975">
    <property type="entry name" value="ATP_GRASP"/>
    <property type="match status" value="1"/>
</dbReference>
<dbReference type="GO" id="GO:0033857">
    <property type="term" value="F:5-diphosphoinositol pentakisphosphate 1-kinase activity"/>
    <property type="evidence" value="ECO:0007669"/>
    <property type="project" value="TreeGrafter"/>
</dbReference>
<evidence type="ECO:0000256" key="10">
    <source>
        <dbReference type="ARBA" id="ARBA00034629"/>
    </source>
</evidence>
<feature type="region of interest" description="Disordered" evidence="13">
    <location>
        <begin position="518"/>
        <end position="586"/>
    </location>
</feature>
<dbReference type="InterPro" id="IPR000560">
    <property type="entry name" value="His_Pase_clade-2"/>
</dbReference>
<evidence type="ECO:0000313" key="16">
    <source>
        <dbReference type="Proteomes" id="UP000232323"/>
    </source>
</evidence>
<dbReference type="Gene3D" id="3.40.50.11950">
    <property type="match status" value="1"/>
</dbReference>
<evidence type="ECO:0000256" key="13">
    <source>
        <dbReference type="SAM" id="MobiDB-lite"/>
    </source>
</evidence>
<comment type="catalytic activity">
    <reaction evidence="9">
        <text>5-diphospho-1D-myo-inositol 1,2,3,4,6-pentakisphosphate + ATP + H(+) = 1,5-bis(diphospho)-1D-myo-inositol 2,3,4,6-tetrakisphosphate + ADP</text>
        <dbReference type="Rhea" id="RHEA:10276"/>
        <dbReference type="ChEBI" id="CHEBI:15378"/>
        <dbReference type="ChEBI" id="CHEBI:30616"/>
        <dbReference type="ChEBI" id="CHEBI:58628"/>
        <dbReference type="ChEBI" id="CHEBI:77983"/>
        <dbReference type="ChEBI" id="CHEBI:456216"/>
        <dbReference type="EC" id="2.7.4.24"/>
    </reaction>
    <physiologicalReaction direction="left-to-right" evidence="9">
        <dbReference type="Rhea" id="RHEA:10277"/>
    </physiologicalReaction>
</comment>
<dbReference type="Gene3D" id="3.30.470.20">
    <property type="entry name" value="ATP-grasp fold, B domain"/>
    <property type="match status" value="1"/>
</dbReference>
<dbReference type="GO" id="GO:0005524">
    <property type="term" value="F:ATP binding"/>
    <property type="evidence" value="ECO:0007669"/>
    <property type="project" value="UniProtKB-UniRule"/>
</dbReference>
<keyword evidence="3 12" id="KW-0963">Cytoplasm</keyword>
<dbReference type="GO" id="GO:0052723">
    <property type="term" value="F:inositol hexakisphosphate 1-kinase activity"/>
    <property type="evidence" value="ECO:0007669"/>
    <property type="project" value="RHEA"/>
</dbReference>
<evidence type="ECO:0000256" key="2">
    <source>
        <dbReference type="ARBA" id="ARBA00005609"/>
    </source>
</evidence>
<feature type="compositionally biased region" description="Polar residues" evidence="13">
    <location>
        <begin position="543"/>
        <end position="552"/>
    </location>
</feature>
<proteinExistence type="inferred from homology"/>
<dbReference type="InterPro" id="IPR011761">
    <property type="entry name" value="ATP-grasp"/>
</dbReference>
<dbReference type="EMBL" id="BEGY01000089">
    <property type="protein sequence ID" value="GAX82978.1"/>
    <property type="molecule type" value="Genomic_DNA"/>
</dbReference>
<dbReference type="GO" id="GO:0032958">
    <property type="term" value="P:inositol phosphate biosynthetic process"/>
    <property type="evidence" value="ECO:0007669"/>
    <property type="project" value="TreeGrafter"/>
</dbReference>
<feature type="region of interest" description="Disordered" evidence="13">
    <location>
        <begin position="1073"/>
        <end position="1118"/>
    </location>
</feature>
<dbReference type="EC" id="2.7.4.24" evidence="12"/>
<dbReference type="InterPro" id="IPR033379">
    <property type="entry name" value="Acid_Pase_AS"/>
</dbReference>
<dbReference type="CDD" id="cd07061">
    <property type="entry name" value="HP_HAP_like"/>
    <property type="match status" value="1"/>
</dbReference>
<dbReference type="Pfam" id="PF00328">
    <property type="entry name" value="His_Phos_2"/>
    <property type="match status" value="2"/>
</dbReference>
<feature type="domain" description="ATP-grasp" evidence="14">
    <location>
        <begin position="116"/>
        <end position="335"/>
    </location>
</feature>
<keyword evidence="5 12" id="KW-0808">Transferase</keyword>
<evidence type="ECO:0000256" key="11">
    <source>
        <dbReference type="PROSITE-ProRule" id="PRU00409"/>
    </source>
</evidence>
<evidence type="ECO:0000259" key="14">
    <source>
        <dbReference type="PROSITE" id="PS50975"/>
    </source>
</evidence>
<sequence length="1339" mass="146621">MKKMLDYLMGNNQARNQSAQKIKIGVCAMDKKAKSKQMNNIIARILSFGEFEMVMWGDEVILNTPVEEWPLCDYLLSWHSDGFPLAKAQAYIKLRNVPIMNDLEMQTLLQDRRHMYLTLVKHNIPTATHIIVDRQGLEPGQDPEGFVEDEDYVEMNGQKINKPFVEKPFDGDDHNVYIYYPSSMGGGVKRLFRKIDNKSSQYDKDHPGTVRRDGSYIIEEFLPTGGTDVKVYTVGTRYAHAEARKSPVVDGKVQRTADGKEMRFPVLLSPMEKDIASLVVYAFRQRICGFDLLRSEKGRVVVCDVNGWSFVKNSTKYYDDAAGIIRNIVLTAVAPMRLAANPEPQVLDSLMRRSSTRSSGVPPNSSGLEGTEATIEEEEEEALDENMKELVADELAHTDQRSRNEELRCVLAIIRHGDRTPKQKLKVKVTAEPFLALFMKHKDKQAKQAKLKTPLQLQELLDTTREQLLAMEKPENNANLNDDERDQQTELREKLRIVKTVLEQAAFNGINRKVQLKPTRWRQTQQSSAADEGTGGSILLPTHSGSQQQLMGSSPADHQTAGAAAAEEGGVGSAMVPPSPKAPRTTLTDMMEHAGNKSGGGSSSNTAEGGVLEEALLILKWGGVLTHAGRQQAEDLGRMFRMVMYPRSGSGGGLLRLHSTYRHDLKIYSSDEGRVQVSAAAFAKGLLDLEGSSLTPILVSLVNKDASMLEAFGKGASDNIENAKDLIYTAMTYDPDKPKGTSPIDMTPPVSPGRPLPLAHITARSSTHLMGASAHSSVNSMPDLIPQPSTDVGGTRCASPLGVSPSVPPIGVLYPWKEDPTGAFQEASKLKFFPKEPRKLLLKLHELMKGLVGSLRTLCLQPPPPPSGTAGENTAPNFRYSSLSLDPSEWQLIPDKPCGGEQTLLMFDRWNKLFKGFYSEKKDKFDISKIPDIYDSAKYDAIHNRHLVKEDDPVLRSLYEVARELAGAVIPSEYGTDPSGKLTIGSKICGELLGKLLTDMATMRDESKTIKTGGANTPRVASESKHPPILHASSISNAVAAASARLLKQQEEDKKKQSSGSKHPTPLVATAAEGAEDLPNPFTTECKVPAGDLGGDAGTGGAGEEEEGDDEGPAEDAEHEANIHRLAPDFATHINSPMRHVRTRIYFTSESHIHSLVNVLRFAHMHPLNNVPPGPDGIGGVSHSSVLNQEGMEMLDNTAELDYLTHVVIRMYESRDVPIDSPDRFRIEILFSPGANYNPFEISIEEDHTLPPVPRVHMEDKEDGGITLADLEELLRPMAKTSKFQVSHSSYTLQTAGGMGTSAKASSTRGSSISGVGSTSINSHNKTSSAGASRLGRAE</sequence>
<evidence type="ECO:0000256" key="12">
    <source>
        <dbReference type="RuleBase" id="RU365032"/>
    </source>
</evidence>
<dbReference type="InterPro" id="IPR037446">
    <property type="entry name" value="His_Pase_VIP1"/>
</dbReference>
<dbReference type="Pfam" id="PF18086">
    <property type="entry name" value="PPIP5K2_N"/>
    <property type="match status" value="1"/>
</dbReference>
<organism evidence="15 16">
    <name type="scientific">Chlamydomonas eustigma</name>
    <dbReference type="NCBI Taxonomy" id="1157962"/>
    <lineage>
        <taxon>Eukaryota</taxon>
        <taxon>Viridiplantae</taxon>
        <taxon>Chlorophyta</taxon>
        <taxon>core chlorophytes</taxon>
        <taxon>Chlorophyceae</taxon>
        <taxon>CS clade</taxon>
        <taxon>Chlamydomonadales</taxon>
        <taxon>Chlamydomonadaceae</taxon>
        <taxon>Chlamydomonas</taxon>
    </lineage>
</organism>
<comment type="subcellular location">
    <subcellularLocation>
        <location evidence="1 12">Cytoplasm</location>
        <location evidence="1 12">Cytosol</location>
    </subcellularLocation>
</comment>
<name>A0A250XIS3_9CHLO</name>
<evidence type="ECO:0000256" key="5">
    <source>
        <dbReference type="ARBA" id="ARBA00022679"/>
    </source>
</evidence>
<dbReference type="GO" id="GO:0046872">
    <property type="term" value="F:metal ion binding"/>
    <property type="evidence" value="ECO:0007669"/>
    <property type="project" value="InterPro"/>
</dbReference>
<dbReference type="FunFam" id="3.30.470.20:FF:000036">
    <property type="entry name" value="Inositol hexakisphosphate and diphosphoinositol-pentakisphosphate kinase"/>
    <property type="match status" value="1"/>
</dbReference>
<evidence type="ECO:0000256" key="6">
    <source>
        <dbReference type="ARBA" id="ARBA00022741"/>
    </source>
</evidence>
<evidence type="ECO:0000256" key="3">
    <source>
        <dbReference type="ARBA" id="ARBA00022490"/>
    </source>
</evidence>
<evidence type="ECO:0000256" key="7">
    <source>
        <dbReference type="ARBA" id="ARBA00022777"/>
    </source>
</evidence>
<reference evidence="15 16" key="1">
    <citation type="submission" date="2017-08" db="EMBL/GenBank/DDBJ databases">
        <title>Acidophilic green algal genome provides insights into adaptation to an acidic environment.</title>
        <authorList>
            <person name="Hirooka S."/>
            <person name="Hirose Y."/>
            <person name="Kanesaki Y."/>
            <person name="Higuchi S."/>
            <person name="Fujiwara T."/>
            <person name="Onuma R."/>
            <person name="Era A."/>
            <person name="Ohbayashi R."/>
            <person name="Uzuka A."/>
            <person name="Nozaki H."/>
            <person name="Yoshikawa H."/>
            <person name="Miyagishima S.Y."/>
        </authorList>
    </citation>
    <scope>NUCLEOTIDE SEQUENCE [LARGE SCALE GENOMIC DNA]</scope>
    <source>
        <strain evidence="15 16">NIES-2499</strain>
    </source>
</reference>
<keyword evidence="7 12" id="KW-0418">Kinase</keyword>
<dbReference type="InterPro" id="IPR029033">
    <property type="entry name" value="His_PPase_superfam"/>
</dbReference>
<protein>
    <recommendedName>
        <fullName evidence="12">Inositol hexakisphosphate and diphosphoinositol-pentakisphosphate kinase</fullName>
        <ecNumber evidence="12">2.7.4.24</ecNumber>
    </recommendedName>
</protein>
<dbReference type="STRING" id="1157962.A0A250XIS3"/>
<comment type="caution">
    <text evidence="15">The sequence shown here is derived from an EMBL/GenBank/DDBJ whole genome shotgun (WGS) entry which is preliminary data.</text>
</comment>
<feature type="compositionally biased region" description="Low complexity" evidence="13">
    <location>
        <begin position="1301"/>
        <end position="1323"/>
    </location>
</feature>
<dbReference type="PANTHER" id="PTHR12750:SF9">
    <property type="entry name" value="INOSITOL HEXAKISPHOSPHATE AND DIPHOSPHOINOSITOL-PENTAKISPHOSPHATE KINASE"/>
    <property type="match status" value="1"/>
</dbReference>
<dbReference type="Gene3D" id="3.40.50.1240">
    <property type="entry name" value="Phosphoglycerate mutase-like"/>
    <property type="match status" value="1"/>
</dbReference>
<feature type="region of interest" description="Disordered" evidence="13">
    <location>
        <begin position="1295"/>
        <end position="1339"/>
    </location>
</feature>
<dbReference type="GO" id="GO:0005829">
    <property type="term" value="C:cytosol"/>
    <property type="evidence" value="ECO:0007669"/>
    <property type="project" value="UniProtKB-SubCell"/>
</dbReference>
<dbReference type="PANTHER" id="PTHR12750">
    <property type="entry name" value="DIPHOSPHOINOSITOL PENTAKISPHOSPHATE KINASE"/>
    <property type="match status" value="1"/>
</dbReference>
<feature type="compositionally biased region" description="Acidic residues" evidence="13">
    <location>
        <begin position="1103"/>
        <end position="1118"/>
    </location>
</feature>
<dbReference type="SUPFAM" id="SSF56059">
    <property type="entry name" value="Glutathione synthetase ATP-binding domain-like"/>
    <property type="match status" value="1"/>
</dbReference>
<accession>A0A250XIS3</accession>
<evidence type="ECO:0000256" key="4">
    <source>
        <dbReference type="ARBA" id="ARBA00022553"/>
    </source>
</evidence>
<keyword evidence="8 11" id="KW-0067">ATP-binding</keyword>
<keyword evidence="4" id="KW-0597">Phosphoprotein</keyword>
<feature type="region of interest" description="Disordered" evidence="13">
    <location>
        <begin position="351"/>
        <end position="373"/>
    </location>
</feature>
<evidence type="ECO:0000313" key="15">
    <source>
        <dbReference type="EMBL" id="GAX82978.1"/>
    </source>
</evidence>